<keyword evidence="3" id="KW-1133">Transmembrane helix</keyword>
<keyword evidence="3" id="KW-0812">Transmembrane</keyword>
<accession>A0ABQ1WMZ7</accession>
<evidence type="ECO:0000313" key="4">
    <source>
        <dbReference type="EMBL" id="GGG34177.1"/>
    </source>
</evidence>
<feature type="coiled-coil region" evidence="1">
    <location>
        <begin position="500"/>
        <end position="527"/>
    </location>
</feature>
<organism evidence="4 5">
    <name type="scientific">Hymenobacter glacieicola</name>
    <dbReference type="NCBI Taxonomy" id="1562124"/>
    <lineage>
        <taxon>Bacteria</taxon>
        <taxon>Pseudomonadati</taxon>
        <taxon>Bacteroidota</taxon>
        <taxon>Cytophagia</taxon>
        <taxon>Cytophagales</taxon>
        <taxon>Hymenobacteraceae</taxon>
        <taxon>Hymenobacter</taxon>
    </lineage>
</organism>
<feature type="transmembrane region" description="Helical" evidence="3">
    <location>
        <begin position="311"/>
        <end position="332"/>
    </location>
</feature>
<protein>
    <submittedName>
        <fullName evidence="4">Uncharacterized protein</fullName>
    </submittedName>
</protein>
<evidence type="ECO:0000256" key="1">
    <source>
        <dbReference type="SAM" id="Coils"/>
    </source>
</evidence>
<keyword evidence="3" id="KW-0472">Membrane</keyword>
<proteinExistence type="predicted"/>
<evidence type="ECO:0000313" key="5">
    <source>
        <dbReference type="Proteomes" id="UP000601361"/>
    </source>
</evidence>
<keyword evidence="5" id="KW-1185">Reference proteome</keyword>
<reference evidence="5" key="1">
    <citation type="journal article" date="2019" name="Int. J. Syst. Evol. Microbiol.">
        <title>The Global Catalogue of Microorganisms (GCM) 10K type strain sequencing project: providing services to taxonomists for standard genome sequencing and annotation.</title>
        <authorList>
            <consortium name="The Broad Institute Genomics Platform"/>
            <consortium name="The Broad Institute Genome Sequencing Center for Infectious Disease"/>
            <person name="Wu L."/>
            <person name="Ma J."/>
        </authorList>
    </citation>
    <scope>NUCLEOTIDE SEQUENCE [LARGE SCALE GENOMIC DNA]</scope>
    <source>
        <strain evidence="5">CGMCC 1.12990</strain>
    </source>
</reference>
<gene>
    <name evidence="4" type="ORF">GCM10011378_08250</name>
</gene>
<dbReference type="Proteomes" id="UP000601361">
    <property type="component" value="Unassembled WGS sequence"/>
</dbReference>
<evidence type="ECO:0000256" key="3">
    <source>
        <dbReference type="SAM" id="Phobius"/>
    </source>
</evidence>
<keyword evidence="1" id="KW-0175">Coiled coil</keyword>
<dbReference type="RefSeq" id="WP_188556554.1">
    <property type="nucleotide sequence ID" value="NZ_BMGS01000002.1"/>
</dbReference>
<evidence type="ECO:0000256" key="2">
    <source>
        <dbReference type="SAM" id="MobiDB-lite"/>
    </source>
</evidence>
<sequence length="1071" mass="114942">MAESDNTILLRVSLDEGKTTDRLKQLVLDIEATKNAQKLLTQARKENTVTDAEYAAQTVLLQDKLNKQRQESTALTKNLDLYNKAVSGVGDTYKATQAQLSLAQRQYQELAGSASNSTEETQALGKVIEDLRNTLKTTDSGLGLFVRNVGNYQGAVEPLIAELKRLEIQQAQLSKDNPAYEQQQMRIVGFQQAINRAGAEAGLTYEQTQAKLKGYGDAIAPVVQELVKLEKEQQQVAEGSEQYNRIGFQMQKLKQDISEVPAENKKLGDSLADLDEQTGAFGGQVANLKGAWQQAKAGAESLKLGLTGVKGAFAATGIGLFVIALGLLFEYFTKTDEGAEDLAAALAFLKGGFSVLEGVVIGAGKALVLVFTNPKQAAKDLIDFLGSQVMNRIKAFGVIWDAIRNGDARGLQNGILQYATGVEDSIGKTERLTAEIGRAAAASAALSRAEDDLDQRRSESLTTLEKNKNLIDKLVLSSKDRSLSEKERLANLDKASALEIQSLSKTIELAKEAARIARERNQEAIRQGKTSDELRDAQVAGEVELLKLEGQSATLQQSIQNRRSALLQQAAAEDKAAADKARAQREKDAAAALAARQNELKVQLGYLDLELAGVQKNSQEELNILQRKLATQRTLELTAKDLTVRQKALIDAKYEADSLKLTEDFAQRQLVQALGNARTLVAAQLTVAAEGSDEELRLRQELLDKQLAQELAALDKSQDNTAKEKELRANTAKAQADLEFNQALTNLENELQARRNRINQDYASGLTTKQQQEAGLAAIERAGLQARLVAQQDYGRSVLQTQQQIAEAEAAARDKKAADDAAALEKERGIQQARMEAAGAVTDTVIELFGEETAAGQAALALKKVMALAEIAINLQREISAIGTAAAANPLNIPTAGIAGITQNAILTGLAIAKAAVLTAKVLVFRRGGMAYEPEGSIAQGPSHEQGGIPLYSRRTGRSVGIEIEGGEPVLTAAVSRTPHLLAAASAINVAAGGRPLVARPLAMPRFMALGGVAQSALVRESLAGPQAGIDYERLGQATAKALRQSPPITRISDVKDGLNRDSFTEGLANS</sequence>
<feature type="transmembrane region" description="Helical" evidence="3">
    <location>
        <begin position="344"/>
        <end position="371"/>
    </location>
</feature>
<comment type="caution">
    <text evidence="4">The sequence shown here is derived from an EMBL/GenBank/DDBJ whole genome shotgun (WGS) entry which is preliminary data.</text>
</comment>
<dbReference type="EMBL" id="BMGS01000002">
    <property type="protein sequence ID" value="GGG34177.1"/>
    <property type="molecule type" value="Genomic_DNA"/>
</dbReference>
<feature type="compositionally biased region" description="Basic and acidic residues" evidence="2">
    <location>
        <begin position="1053"/>
        <end position="1064"/>
    </location>
</feature>
<feature type="region of interest" description="Disordered" evidence="2">
    <location>
        <begin position="1046"/>
        <end position="1071"/>
    </location>
</feature>
<name>A0ABQ1WMZ7_9BACT</name>